<dbReference type="PROSITE" id="PS52040">
    <property type="entry name" value="TOPO_IIA"/>
    <property type="match status" value="1"/>
</dbReference>
<comment type="function">
    <text evidence="8">A type II topoisomerase that negatively supercoils closed circular double-stranded (ds) DNA in an ATP-dependent manner to modulate DNA topology and maintain chromosomes in an underwound state. Negative supercoiling favors strand separation, and DNA replication, transcription, recombination and repair, all of which involve strand separation. Also able to catalyze the interconversion of other topological isomers of dsDNA rings, including catenanes and knotted rings. Type II topoisomerases break and join 2 DNA strands simultaneously in an ATP-dependent manner.</text>
</comment>
<dbReference type="Gene3D" id="2.120.10.90">
    <property type="entry name" value="DNA gyrase/topoisomerase IV, subunit A, C-terminal"/>
    <property type="match status" value="1"/>
</dbReference>
<evidence type="ECO:0000259" key="11">
    <source>
        <dbReference type="PROSITE" id="PS52040"/>
    </source>
</evidence>
<dbReference type="InterPro" id="IPR013758">
    <property type="entry name" value="Topo_IIA_A/C_ab"/>
</dbReference>
<dbReference type="SMART" id="SM00434">
    <property type="entry name" value="TOP4c"/>
    <property type="match status" value="1"/>
</dbReference>
<evidence type="ECO:0000256" key="6">
    <source>
        <dbReference type="ARBA" id="ARBA00023125"/>
    </source>
</evidence>
<comment type="catalytic activity">
    <reaction evidence="1 8 9">
        <text>ATP-dependent breakage, passage and rejoining of double-stranded DNA.</text>
        <dbReference type="EC" id="5.6.2.2"/>
    </reaction>
</comment>
<keyword evidence="5 8" id="KW-0799">Topoisomerase</keyword>
<organism evidence="12 13">
    <name type="scientific">Bulleidia extructa W1219</name>
    <dbReference type="NCBI Taxonomy" id="679192"/>
    <lineage>
        <taxon>Bacteria</taxon>
        <taxon>Bacillati</taxon>
        <taxon>Bacillota</taxon>
        <taxon>Erysipelotrichia</taxon>
        <taxon>Erysipelotrichales</taxon>
        <taxon>Erysipelotrichaceae</taxon>
        <taxon>Bulleidia</taxon>
    </lineage>
</organism>
<dbReference type="HAMAP" id="MF_01897">
    <property type="entry name" value="GyrA"/>
    <property type="match status" value="1"/>
</dbReference>
<dbReference type="GO" id="GO:0034335">
    <property type="term" value="F:DNA negative supercoiling activity"/>
    <property type="evidence" value="ECO:0007669"/>
    <property type="project" value="UniProtKB-ARBA"/>
</dbReference>
<dbReference type="GO" id="GO:0005694">
    <property type="term" value="C:chromosome"/>
    <property type="evidence" value="ECO:0007669"/>
    <property type="project" value="InterPro"/>
</dbReference>
<dbReference type="AlphaFoldDB" id="D2MMX8"/>
<dbReference type="EMBL" id="ADFR01000002">
    <property type="protein sequence ID" value="EFC06404.1"/>
    <property type="molecule type" value="Genomic_DNA"/>
</dbReference>
<comment type="subunit">
    <text evidence="8">Heterotetramer, composed of two GyrA and two GyrB chains. In the heterotetramer, GyrA contains the active site tyrosine that forms a transient covalent intermediate with DNA, while GyrB binds cofactors and catalyzes ATP hydrolysis.</text>
</comment>
<dbReference type="InterPro" id="IPR035516">
    <property type="entry name" value="Gyrase/topoIV_suA_C"/>
</dbReference>
<keyword evidence="13" id="KW-1185">Reference proteome</keyword>
<dbReference type="GO" id="GO:0005737">
    <property type="term" value="C:cytoplasm"/>
    <property type="evidence" value="ECO:0007669"/>
    <property type="project" value="UniProtKB-SubCell"/>
</dbReference>
<keyword evidence="6 8" id="KW-0238">DNA-binding</keyword>
<sequence length="828" mass="92618">MALENFMEFDENNFDPGHITETELSKEIRRDFLEYSMSVIVARALPDVRDGLKPVQRRILFAMNEMNNGPDKPYRKCARIVGDTMGKYHPHGDSSIYGALVYMAQNWNMRETLVDGHGNFGSMDGDGAAAMRYTEARMSKISVEILRDLEKDTVDMMDNYDGEEKEPMVLPARFPNLLVNGSSGIAVGMATNVAPHNLKETIDAVIAYMENPEISVTELMQFMKGPDFPTGGYILGRSGIRKAFETGRGSIVMRAKTHFEEMANGKMRIVVDEIPYMVNKASLVERIGTLTREKLIDGITDLRDESNMKGIRVVVELRKDVQAEVVLNQLYRMTALQSNFGVNNVVLFDGAPRLAGMKELLKGYIDFQLEVIRRRTAFELKKAKDRAHILEGLRIAVDGLDEVIHTIRQSKDAQEALINLMNKFPLDEIQAKAILDMQFRRLTGLERDKIENEYQDLLLKIADYEDILAHKERVIDIVKNELTEIKAKYGSPRRSEIIDADAEMEDEDLIPVEDIMVTLSTNGYVKRLTTNTYSVQNRGGKGIKGMDLNKDDSIESVINMSTHDFLLLFTNKGRVFRLRGFNIPNFSRTSKGIPIINLVNMDKDEKVKAMVPVKKNDEQTKFLFFVTKKGIVKRTAISEFENIMKNGKKAILLNEDDQLAFVKPTDGQAEVLIAGANGKAVRILEDKVRPQGRSAHGVKGFNTDGSSVVGVATTLEGFNVLTVTEKGIGKVSSIASFRLTNRGSKGVKAAKINEKTGDLISMKAVSDDQDVMIMTEGGIVIRISLDQIAESSRSSMGVHLIRVDQDKVSTVAIVDQEVEEMIEEESAE</sequence>
<dbReference type="GO" id="GO:0009330">
    <property type="term" value="C:DNA topoisomerase type II (double strand cut, ATP-hydrolyzing) complex"/>
    <property type="evidence" value="ECO:0007669"/>
    <property type="project" value="TreeGrafter"/>
</dbReference>
<dbReference type="FunFam" id="1.10.268.10:FF:000001">
    <property type="entry name" value="DNA gyrase subunit A"/>
    <property type="match status" value="1"/>
</dbReference>
<gene>
    <name evidence="8 12" type="primary">gyrA</name>
    <name evidence="12" type="ORF">HMPREF9013_1112</name>
</gene>
<keyword evidence="8" id="KW-0963">Cytoplasm</keyword>
<dbReference type="eggNOG" id="COG0188">
    <property type="taxonomic scope" value="Bacteria"/>
</dbReference>
<dbReference type="NCBIfam" id="NF004043">
    <property type="entry name" value="PRK05560.1"/>
    <property type="match status" value="1"/>
</dbReference>
<dbReference type="NCBIfam" id="NF004044">
    <property type="entry name" value="PRK05561.1"/>
    <property type="match status" value="1"/>
</dbReference>
<evidence type="ECO:0000313" key="12">
    <source>
        <dbReference type="EMBL" id="EFC06404.1"/>
    </source>
</evidence>
<evidence type="ECO:0000256" key="5">
    <source>
        <dbReference type="ARBA" id="ARBA00023029"/>
    </source>
</evidence>
<dbReference type="InterPro" id="IPR013757">
    <property type="entry name" value="Topo_IIA_A_a_sf"/>
</dbReference>
<evidence type="ECO:0000256" key="10">
    <source>
        <dbReference type="SAM" id="Coils"/>
    </source>
</evidence>
<evidence type="ECO:0000256" key="2">
    <source>
        <dbReference type="ARBA" id="ARBA00008263"/>
    </source>
</evidence>
<dbReference type="Pfam" id="PF00521">
    <property type="entry name" value="DNA_topoisoIV"/>
    <property type="match status" value="1"/>
</dbReference>
<comment type="miscellaneous">
    <text evidence="8">Few gyrases are as efficient as E.coli at forming negative supercoils. Not all organisms have 2 type II topoisomerases; in organisms with a single type II topoisomerase this enzyme also has to decatenate newly replicated chromosomes.</text>
</comment>
<evidence type="ECO:0000256" key="1">
    <source>
        <dbReference type="ARBA" id="ARBA00000185"/>
    </source>
</evidence>
<keyword evidence="3 8" id="KW-0547">Nucleotide-binding</keyword>
<comment type="subcellular location">
    <subcellularLocation>
        <location evidence="8">Cytoplasm</location>
    </subcellularLocation>
</comment>
<dbReference type="Gene3D" id="1.10.268.10">
    <property type="entry name" value="Topoisomerase, domain 3"/>
    <property type="match status" value="1"/>
</dbReference>
<dbReference type="Pfam" id="PF03989">
    <property type="entry name" value="DNA_gyraseA_C"/>
    <property type="match status" value="6"/>
</dbReference>
<dbReference type="FunFam" id="3.90.199.10:FF:000001">
    <property type="entry name" value="DNA gyrase subunit A"/>
    <property type="match status" value="1"/>
</dbReference>
<dbReference type="SUPFAM" id="SSF101904">
    <property type="entry name" value="GyrA/ParC C-terminal domain-like"/>
    <property type="match status" value="1"/>
</dbReference>
<protein>
    <recommendedName>
        <fullName evidence="8">DNA gyrase subunit A</fullName>
        <ecNumber evidence="8">5.6.2.2</ecNumber>
    </recommendedName>
</protein>
<reference evidence="13" key="1">
    <citation type="submission" date="2009-12" db="EMBL/GenBank/DDBJ databases">
        <title>Sequence of Clostridiales genomosp. BVAB3 str. UPII9-5.</title>
        <authorList>
            <person name="Madupu R."/>
            <person name="Durkin A.S."/>
            <person name="Torralba M."/>
            <person name="Methe B."/>
            <person name="Sutton G.G."/>
            <person name="Strausberg R.L."/>
            <person name="Nelson K.E."/>
        </authorList>
    </citation>
    <scope>NUCLEOTIDE SEQUENCE [LARGE SCALE GENOMIC DNA]</scope>
    <source>
        <strain evidence="13">W1219</strain>
    </source>
</reference>
<comment type="caution">
    <text evidence="12">The sequence shown here is derived from an EMBL/GenBank/DDBJ whole genome shotgun (WGS) entry which is preliminary data.</text>
</comment>
<feature type="active site" description="O-(5'-phospho-DNA)-tyrosine intermediate" evidence="8 9">
    <location>
        <position position="133"/>
    </location>
</feature>
<accession>D2MMX8</accession>
<dbReference type="GO" id="GO:0005524">
    <property type="term" value="F:ATP binding"/>
    <property type="evidence" value="ECO:0007669"/>
    <property type="project" value="UniProtKB-UniRule"/>
</dbReference>
<dbReference type="InterPro" id="IPR050220">
    <property type="entry name" value="Type_II_DNA_Topoisomerases"/>
</dbReference>
<evidence type="ECO:0000256" key="9">
    <source>
        <dbReference type="PROSITE-ProRule" id="PRU01384"/>
    </source>
</evidence>
<evidence type="ECO:0000256" key="3">
    <source>
        <dbReference type="ARBA" id="ARBA00022741"/>
    </source>
</evidence>
<dbReference type="GO" id="GO:0003677">
    <property type="term" value="F:DNA binding"/>
    <property type="evidence" value="ECO:0007669"/>
    <property type="project" value="UniProtKB-UniRule"/>
</dbReference>
<dbReference type="SUPFAM" id="SSF56719">
    <property type="entry name" value="Type II DNA topoisomerase"/>
    <property type="match status" value="1"/>
</dbReference>
<feature type="domain" description="Topo IIA-type catalytic" evidence="11">
    <location>
        <begin position="45"/>
        <end position="509"/>
    </location>
</feature>
<evidence type="ECO:0000256" key="4">
    <source>
        <dbReference type="ARBA" id="ARBA00022840"/>
    </source>
</evidence>
<dbReference type="FunFam" id="3.30.1360.40:FF:000002">
    <property type="entry name" value="DNA gyrase subunit A"/>
    <property type="match status" value="1"/>
</dbReference>
<feature type="short sequence motif" description="GyrA-box" evidence="8">
    <location>
        <begin position="536"/>
        <end position="542"/>
    </location>
</feature>
<evidence type="ECO:0000256" key="8">
    <source>
        <dbReference type="HAMAP-Rule" id="MF_01897"/>
    </source>
</evidence>
<feature type="coiled-coil region" evidence="10">
    <location>
        <begin position="447"/>
        <end position="488"/>
    </location>
</feature>
<dbReference type="GO" id="GO:0006261">
    <property type="term" value="P:DNA-templated DNA replication"/>
    <property type="evidence" value="ECO:0007669"/>
    <property type="project" value="UniProtKB-UniRule"/>
</dbReference>
<dbReference type="Gene3D" id="3.90.199.10">
    <property type="entry name" value="Topoisomerase II, domain 5"/>
    <property type="match status" value="1"/>
</dbReference>
<dbReference type="Proteomes" id="UP000005017">
    <property type="component" value="Unassembled WGS sequence"/>
</dbReference>
<keyword evidence="10" id="KW-0175">Coiled coil</keyword>
<dbReference type="InterPro" id="IPR002205">
    <property type="entry name" value="Topo_IIA_dom_A"/>
</dbReference>
<dbReference type="GO" id="GO:0006265">
    <property type="term" value="P:DNA topological change"/>
    <property type="evidence" value="ECO:0007669"/>
    <property type="project" value="UniProtKB-UniRule"/>
</dbReference>
<comment type="similarity">
    <text evidence="2 8">Belongs to the type II topoisomerase GyrA/ParC subunit family.</text>
</comment>
<dbReference type="InterPro" id="IPR005743">
    <property type="entry name" value="GyrA"/>
</dbReference>
<dbReference type="EC" id="5.6.2.2" evidence="8"/>
<keyword evidence="7 8" id="KW-0413">Isomerase</keyword>
<dbReference type="InterPro" id="IPR006691">
    <property type="entry name" value="GyrA/parC_rep"/>
</dbReference>
<dbReference type="STRING" id="679192.HMPREF9013_1112"/>
<proteinExistence type="inferred from homology"/>
<dbReference type="PANTHER" id="PTHR43493">
    <property type="entry name" value="DNA GYRASE/TOPOISOMERASE SUBUNIT A"/>
    <property type="match status" value="1"/>
</dbReference>
<dbReference type="Gene3D" id="3.30.1360.40">
    <property type="match status" value="1"/>
</dbReference>
<dbReference type="RefSeq" id="WP_006626749.1">
    <property type="nucleotide sequence ID" value="NZ_ADFR01000002.1"/>
</dbReference>
<dbReference type="InterPro" id="IPR013760">
    <property type="entry name" value="Topo_IIA-like_dom_sf"/>
</dbReference>
<keyword evidence="4 8" id="KW-0067">ATP-binding</keyword>
<dbReference type="NCBIfam" id="TIGR01063">
    <property type="entry name" value="gyrA"/>
    <property type="match status" value="1"/>
</dbReference>
<evidence type="ECO:0000313" key="13">
    <source>
        <dbReference type="Proteomes" id="UP000005017"/>
    </source>
</evidence>
<evidence type="ECO:0000256" key="7">
    <source>
        <dbReference type="ARBA" id="ARBA00023235"/>
    </source>
</evidence>
<name>D2MMX8_9FIRM</name>
<dbReference type="CDD" id="cd00187">
    <property type="entry name" value="TOP4c"/>
    <property type="match status" value="1"/>
</dbReference>
<dbReference type="PANTHER" id="PTHR43493:SF5">
    <property type="entry name" value="DNA GYRASE SUBUNIT A, CHLOROPLASTIC_MITOCHONDRIAL"/>
    <property type="match status" value="1"/>
</dbReference>